<dbReference type="Pfam" id="PF02803">
    <property type="entry name" value="Thiolase_C"/>
    <property type="match status" value="1"/>
</dbReference>
<dbReference type="PANTHER" id="PTHR18919:SF107">
    <property type="entry name" value="ACETYL-COA ACETYLTRANSFERASE, CYTOSOLIC"/>
    <property type="match status" value="1"/>
</dbReference>
<feature type="domain" description="Thiolase N-terminal" evidence="5">
    <location>
        <begin position="44"/>
        <end position="153"/>
    </location>
</feature>
<dbReference type="InterPro" id="IPR020616">
    <property type="entry name" value="Thiolase_N"/>
</dbReference>
<name>A0A4D9DET0_9SAUR</name>
<dbReference type="Gene3D" id="3.40.47.10">
    <property type="match status" value="1"/>
</dbReference>
<organism evidence="7 8">
    <name type="scientific">Platysternon megacephalum</name>
    <name type="common">big-headed turtle</name>
    <dbReference type="NCBI Taxonomy" id="55544"/>
    <lineage>
        <taxon>Eukaryota</taxon>
        <taxon>Metazoa</taxon>
        <taxon>Chordata</taxon>
        <taxon>Craniata</taxon>
        <taxon>Vertebrata</taxon>
        <taxon>Euteleostomi</taxon>
        <taxon>Archelosauria</taxon>
        <taxon>Testudinata</taxon>
        <taxon>Testudines</taxon>
        <taxon>Cryptodira</taxon>
        <taxon>Durocryptodira</taxon>
        <taxon>Testudinoidea</taxon>
        <taxon>Platysternidae</taxon>
        <taxon>Platysternon</taxon>
    </lineage>
</organism>
<protein>
    <submittedName>
        <fullName evidence="7">30S ribosomal protein S15</fullName>
    </submittedName>
</protein>
<reference evidence="7 8" key="2">
    <citation type="submission" date="2019-04" db="EMBL/GenBank/DDBJ databases">
        <title>The genome sequence of big-headed turtle.</title>
        <authorList>
            <person name="Gong S."/>
        </authorList>
    </citation>
    <scope>NUCLEOTIDE SEQUENCE [LARGE SCALE GENOMIC DNA]</scope>
    <source>
        <strain evidence="7">DO16091913</strain>
        <tissue evidence="7">Muscle</tissue>
    </source>
</reference>
<dbReference type="GO" id="GO:0005840">
    <property type="term" value="C:ribosome"/>
    <property type="evidence" value="ECO:0007669"/>
    <property type="project" value="UniProtKB-KW"/>
</dbReference>
<dbReference type="EMBL" id="QXTE01018308">
    <property type="protein sequence ID" value="TFJ94991.1"/>
    <property type="molecule type" value="Genomic_DNA"/>
</dbReference>
<dbReference type="GO" id="GO:0016747">
    <property type="term" value="F:acyltransferase activity, transferring groups other than amino-acyl groups"/>
    <property type="evidence" value="ECO:0007669"/>
    <property type="project" value="InterPro"/>
</dbReference>
<gene>
    <name evidence="7" type="ORF">DR999_PMT23664</name>
</gene>
<evidence type="ECO:0000259" key="5">
    <source>
        <dbReference type="Pfam" id="PF00108"/>
    </source>
</evidence>
<keyword evidence="7" id="KW-0689">Ribosomal protein</keyword>
<dbReference type="STRING" id="55544.A0A4D9DET0"/>
<dbReference type="Pfam" id="PF00108">
    <property type="entry name" value="Thiolase_N"/>
    <property type="match status" value="1"/>
</dbReference>
<dbReference type="InterPro" id="IPR016039">
    <property type="entry name" value="Thiolase-like"/>
</dbReference>
<dbReference type="AlphaFoldDB" id="A0A4D9DET0"/>
<keyword evidence="3 4" id="KW-0012">Acyltransferase</keyword>
<dbReference type="PANTHER" id="PTHR18919">
    <property type="entry name" value="ACETYL-COA C-ACYLTRANSFERASE"/>
    <property type="match status" value="1"/>
</dbReference>
<comment type="similarity">
    <text evidence="1 4">Belongs to the thiolase-like superfamily. Thiolase family.</text>
</comment>
<accession>A0A4D9DET0</accession>
<keyword evidence="7" id="KW-0687">Ribonucleoprotein</keyword>
<reference evidence="7 8" key="1">
    <citation type="submission" date="2019-04" db="EMBL/GenBank/DDBJ databases">
        <title>Draft genome of the big-headed turtle Platysternon megacephalum.</title>
        <authorList>
            <person name="Gong S."/>
        </authorList>
    </citation>
    <scope>NUCLEOTIDE SEQUENCE [LARGE SCALE GENOMIC DNA]</scope>
    <source>
        <strain evidence="7">DO16091913</strain>
        <tissue evidence="7">Muscle</tissue>
    </source>
</reference>
<dbReference type="Proteomes" id="UP000297703">
    <property type="component" value="Unassembled WGS sequence"/>
</dbReference>
<sequence length="288" mass="30198">MSQAEHYALGLREGVKGEGVQLMDRLARARVTAGGATHPVPGGMIETAENLRREYHISREAQDAYAFQSQQRAGAAHNAGKFADEIVPVTVPARKRGAAPLVVDTDEHPRPDTTIEKLAALTPMRAKLDPEATVTAGNSSGQNDGAAACVVTTAIEAERRGWTPLLRLVSWGVSGCAPATMGLGPVAATASALERAGVPLSEVDVIELNEAFAAQVLAVLHEWGVAADDPRLNPHGSGISLGHPLGCTGARILATLAYEMQRTQARYGLETMCIGGGQGLAALFERVL</sequence>
<dbReference type="InterPro" id="IPR020617">
    <property type="entry name" value="Thiolase_C"/>
</dbReference>
<feature type="domain" description="Thiolase C-terminal" evidence="6">
    <location>
        <begin position="163"/>
        <end position="286"/>
    </location>
</feature>
<comment type="caution">
    <text evidence="7">The sequence shown here is derived from an EMBL/GenBank/DDBJ whole genome shotgun (WGS) entry which is preliminary data.</text>
</comment>
<evidence type="ECO:0000256" key="1">
    <source>
        <dbReference type="ARBA" id="ARBA00010982"/>
    </source>
</evidence>
<evidence type="ECO:0000256" key="3">
    <source>
        <dbReference type="ARBA" id="ARBA00023315"/>
    </source>
</evidence>
<evidence type="ECO:0000256" key="4">
    <source>
        <dbReference type="RuleBase" id="RU003557"/>
    </source>
</evidence>
<proteinExistence type="inferred from homology"/>
<dbReference type="OrthoDB" id="5404651at2759"/>
<evidence type="ECO:0000256" key="2">
    <source>
        <dbReference type="ARBA" id="ARBA00022679"/>
    </source>
</evidence>
<dbReference type="SUPFAM" id="SSF53901">
    <property type="entry name" value="Thiolase-like"/>
    <property type="match status" value="2"/>
</dbReference>
<keyword evidence="8" id="KW-1185">Reference proteome</keyword>
<dbReference type="NCBIfam" id="TIGR01930">
    <property type="entry name" value="AcCoA-C-Actrans"/>
    <property type="match status" value="1"/>
</dbReference>
<keyword evidence="2 4" id="KW-0808">Transferase</keyword>
<evidence type="ECO:0000313" key="7">
    <source>
        <dbReference type="EMBL" id="TFJ94991.1"/>
    </source>
</evidence>
<evidence type="ECO:0000313" key="8">
    <source>
        <dbReference type="Proteomes" id="UP000297703"/>
    </source>
</evidence>
<dbReference type="CDD" id="cd00751">
    <property type="entry name" value="thiolase"/>
    <property type="match status" value="1"/>
</dbReference>
<evidence type="ECO:0000259" key="6">
    <source>
        <dbReference type="Pfam" id="PF02803"/>
    </source>
</evidence>
<dbReference type="InterPro" id="IPR002155">
    <property type="entry name" value="Thiolase"/>
</dbReference>